<keyword evidence="6" id="KW-1185">Reference proteome</keyword>
<name>A0A9P6AQZ2_9AGAM</name>
<feature type="transmembrane region" description="Helical" evidence="2">
    <location>
        <begin position="133"/>
        <end position="150"/>
    </location>
</feature>
<sequence length="401" mass="44394">MPSLCSLFSTLLAISLCAASPMVNVATVVPISERMAMDIVEDPHSTQGTINGYIRVAALSIALYDYVSTLPGEHRLYASQPSFGRMSNACILFIAIRYVSIIALVSGSWGFFATGFSAKTCERYHLVAPLTKLFAALISQIIMSIRTYAIGRNSRWVLWTLSTFFILCLVPEILGNAYKRIPLQDTRKNCISGNIVRVAWIHYLAVMVYDTVTMGIATTYLIVNSPESTLASGLSRLLLREGMLYFFALTSANMANLIFFRVGPLYLQTSAASLGEAVTMIMSERIILGLQEWRAIHTSDRGRTNVNSHELGQVSGARRASSHERGGSITGPRGATDHLVLDPVQSVHRCKTHIDDLVGKRIPSEEVDPPMEIRVQVEEEVKFEYDINYESVNMSTNPARR</sequence>
<dbReference type="OrthoDB" id="3346251at2759"/>
<protein>
    <recommendedName>
        <fullName evidence="4">DUF6533 domain-containing protein</fullName>
    </recommendedName>
</protein>
<organism evidence="5 6">
    <name type="scientific">Hydnum rufescens UP504</name>
    <dbReference type="NCBI Taxonomy" id="1448309"/>
    <lineage>
        <taxon>Eukaryota</taxon>
        <taxon>Fungi</taxon>
        <taxon>Dikarya</taxon>
        <taxon>Basidiomycota</taxon>
        <taxon>Agaricomycotina</taxon>
        <taxon>Agaricomycetes</taxon>
        <taxon>Cantharellales</taxon>
        <taxon>Hydnaceae</taxon>
        <taxon>Hydnum</taxon>
    </lineage>
</organism>
<dbReference type="AlphaFoldDB" id="A0A9P6AQZ2"/>
<evidence type="ECO:0000313" key="6">
    <source>
        <dbReference type="Proteomes" id="UP000886523"/>
    </source>
</evidence>
<keyword evidence="3" id="KW-0732">Signal</keyword>
<keyword evidence="2" id="KW-0472">Membrane</keyword>
<proteinExistence type="predicted"/>
<evidence type="ECO:0000256" key="2">
    <source>
        <dbReference type="SAM" id="Phobius"/>
    </source>
</evidence>
<evidence type="ECO:0000256" key="3">
    <source>
        <dbReference type="SAM" id="SignalP"/>
    </source>
</evidence>
<gene>
    <name evidence="5" type="ORF">BS47DRAFT_114071</name>
</gene>
<feature type="region of interest" description="Disordered" evidence="1">
    <location>
        <begin position="301"/>
        <end position="336"/>
    </location>
</feature>
<dbReference type="InterPro" id="IPR045340">
    <property type="entry name" value="DUF6533"/>
</dbReference>
<evidence type="ECO:0000259" key="4">
    <source>
        <dbReference type="Pfam" id="PF20151"/>
    </source>
</evidence>
<feature type="transmembrane region" description="Helical" evidence="2">
    <location>
        <begin position="243"/>
        <end position="260"/>
    </location>
</feature>
<feature type="transmembrane region" description="Helical" evidence="2">
    <location>
        <begin position="156"/>
        <end position="178"/>
    </location>
</feature>
<evidence type="ECO:0000256" key="1">
    <source>
        <dbReference type="SAM" id="MobiDB-lite"/>
    </source>
</evidence>
<accession>A0A9P6AQZ2</accession>
<feature type="transmembrane region" description="Helical" evidence="2">
    <location>
        <begin position="91"/>
        <end position="112"/>
    </location>
</feature>
<dbReference type="EMBL" id="MU129027">
    <property type="protein sequence ID" value="KAF9509850.1"/>
    <property type="molecule type" value="Genomic_DNA"/>
</dbReference>
<keyword evidence="2" id="KW-0812">Transmembrane</keyword>
<evidence type="ECO:0000313" key="5">
    <source>
        <dbReference type="EMBL" id="KAF9509850.1"/>
    </source>
</evidence>
<keyword evidence="2" id="KW-1133">Transmembrane helix</keyword>
<comment type="caution">
    <text evidence="5">The sequence shown here is derived from an EMBL/GenBank/DDBJ whole genome shotgun (WGS) entry which is preliminary data.</text>
</comment>
<dbReference type="Pfam" id="PF20151">
    <property type="entry name" value="DUF6533"/>
    <property type="match status" value="1"/>
</dbReference>
<reference evidence="5" key="1">
    <citation type="journal article" date="2020" name="Nat. Commun.">
        <title>Large-scale genome sequencing of mycorrhizal fungi provides insights into the early evolution of symbiotic traits.</title>
        <authorList>
            <person name="Miyauchi S."/>
            <person name="Kiss E."/>
            <person name="Kuo A."/>
            <person name="Drula E."/>
            <person name="Kohler A."/>
            <person name="Sanchez-Garcia M."/>
            <person name="Morin E."/>
            <person name="Andreopoulos B."/>
            <person name="Barry K.W."/>
            <person name="Bonito G."/>
            <person name="Buee M."/>
            <person name="Carver A."/>
            <person name="Chen C."/>
            <person name="Cichocki N."/>
            <person name="Clum A."/>
            <person name="Culley D."/>
            <person name="Crous P.W."/>
            <person name="Fauchery L."/>
            <person name="Girlanda M."/>
            <person name="Hayes R.D."/>
            <person name="Keri Z."/>
            <person name="LaButti K."/>
            <person name="Lipzen A."/>
            <person name="Lombard V."/>
            <person name="Magnuson J."/>
            <person name="Maillard F."/>
            <person name="Murat C."/>
            <person name="Nolan M."/>
            <person name="Ohm R.A."/>
            <person name="Pangilinan J."/>
            <person name="Pereira M.F."/>
            <person name="Perotto S."/>
            <person name="Peter M."/>
            <person name="Pfister S."/>
            <person name="Riley R."/>
            <person name="Sitrit Y."/>
            <person name="Stielow J.B."/>
            <person name="Szollosi G."/>
            <person name="Zifcakova L."/>
            <person name="Stursova M."/>
            <person name="Spatafora J.W."/>
            <person name="Tedersoo L."/>
            <person name="Vaario L.M."/>
            <person name="Yamada A."/>
            <person name="Yan M."/>
            <person name="Wang P."/>
            <person name="Xu J."/>
            <person name="Bruns T."/>
            <person name="Baldrian P."/>
            <person name="Vilgalys R."/>
            <person name="Dunand C."/>
            <person name="Henrissat B."/>
            <person name="Grigoriev I.V."/>
            <person name="Hibbett D."/>
            <person name="Nagy L.G."/>
            <person name="Martin F.M."/>
        </authorList>
    </citation>
    <scope>NUCLEOTIDE SEQUENCE</scope>
    <source>
        <strain evidence="5">UP504</strain>
    </source>
</reference>
<feature type="domain" description="DUF6533" evidence="4">
    <location>
        <begin position="53"/>
        <end position="102"/>
    </location>
</feature>
<feature type="transmembrane region" description="Helical" evidence="2">
    <location>
        <begin position="199"/>
        <end position="223"/>
    </location>
</feature>
<feature type="chain" id="PRO_5040112296" description="DUF6533 domain-containing protein" evidence="3">
    <location>
        <begin position="20"/>
        <end position="401"/>
    </location>
</feature>
<feature type="signal peptide" evidence="3">
    <location>
        <begin position="1"/>
        <end position="19"/>
    </location>
</feature>
<dbReference type="Proteomes" id="UP000886523">
    <property type="component" value="Unassembled WGS sequence"/>
</dbReference>